<evidence type="ECO:0000313" key="3">
    <source>
        <dbReference type="EMBL" id="GAH23525.1"/>
    </source>
</evidence>
<organism evidence="3">
    <name type="scientific">marine sediment metagenome</name>
    <dbReference type="NCBI Taxonomy" id="412755"/>
    <lineage>
        <taxon>unclassified sequences</taxon>
        <taxon>metagenomes</taxon>
        <taxon>ecological metagenomes</taxon>
    </lineage>
</organism>
<sequence length="93" mass="10418">MVIKVNDYFDGNVKSLGAEIEGKRFTAGVMLKGEYTFSPEFEERLTFTVGSAEIQLPGEEWKTVRVGDTVVAPAKVSFKFRVPNVVAYVCFFK</sequence>
<dbReference type="InterPro" id="IPR011051">
    <property type="entry name" value="RmlC_Cupin_sf"/>
</dbReference>
<name>X1ETC0_9ZZZZ</name>
<dbReference type="PANTHER" id="PTHR36540:SF1">
    <property type="entry name" value="PYRIMIDINE_PURINE NUCLEOSIDE PHOSPHORYLASE"/>
    <property type="match status" value="1"/>
</dbReference>
<gene>
    <name evidence="3" type="ORF">S03H2_02080</name>
</gene>
<dbReference type="InterPro" id="IPR009664">
    <property type="entry name" value="Ppnp"/>
</dbReference>
<dbReference type="PANTHER" id="PTHR36540">
    <property type="entry name" value="PYRIMIDINE/PURINE NUCLEOSIDE PHOSPHORYLASE"/>
    <property type="match status" value="1"/>
</dbReference>
<reference evidence="3" key="1">
    <citation type="journal article" date="2014" name="Front. Microbiol.">
        <title>High frequency of phylogenetically diverse reductive dehalogenase-homologous genes in deep subseafloor sedimentary metagenomes.</title>
        <authorList>
            <person name="Kawai M."/>
            <person name="Futagami T."/>
            <person name="Toyoda A."/>
            <person name="Takaki Y."/>
            <person name="Nishi S."/>
            <person name="Hori S."/>
            <person name="Arai W."/>
            <person name="Tsubouchi T."/>
            <person name="Morono Y."/>
            <person name="Uchiyama I."/>
            <person name="Ito T."/>
            <person name="Fujiyama A."/>
            <person name="Inagaki F."/>
            <person name="Takami H."/>
        </authorList>
    </citation>
    <scope>NUCLEOTIDE SEQUENCE</scope>
    <source>
        <strain evidence="3">Expedition CK06-06</strain>
    </source>
</reference>
<evidence type="ECO:0000256" key="2">
    <source>
        <dbReference type="ARBA" id="ARBA00022679"/>
    </source>
</evidence>
<protein>
    <submittedName>
        <fullName evidence="3">Uncharacterized protein</fullName>
    </submittedName>
</protein>
<keyword evidence="1" id="KW-0328">Glycosyltransferase</keyword>
<dbReference type="InterPro" id="IPR014710">
    <property type="entry name" value="RmlC-like_jellyroll"/>
</dbReference>
<keyword evidence="2" id="KW-0808">Transferase</keyword>
<accession>X1ETC0</accession>
<dbReference type="Pfam" id="PF06865">
    <property type="entry name" value="Ppnp"/>
    <property type="match status" value="1"/>
</dbReference>
<dbReference type="GO" id="GO:0005829">
    <property type="term" value="C:cytosol"/>
    <property type="evidence" value="ECO:0007669"/>
    <property type="project" value="TreeGrafter"/>
</dbReference>
<dbReference type="GO" id="GO:0004731">
    <property type="term" value="F:purine-nucleoside phosphorylase activity"/>
    <property type="evidence" value="ECO:0007669"/>
    <property type="project" value="TreeGrafter"/>
</dbReference>
<dbReference type="EMBL" id="BARU01000665">
    <property type="protein sequence ID" value="GAH23525.1"/>
    <property type="molecule type" value="Genomic_DNA"/>
</dbReference>
<proteinExistence type="predicted"/>
<dbReference type="AlphaFoldDB" id="X1ETC0"/>
<dbReference type="GO" id="GO:0016154">
    <property type="term" value="F:pyrimidine-nucleoside phosphorylase activity"/>
    <property type="evidence" value="ECO:0007669"/>
    <property type="project" value="TreeGrafter"/>
</dbReference>
<evidence type="ECO:0000256" key="1">
    <source>
        <dbReference type="ARBA" id="ARBA00022676"/>
    </source>
</evidence>
<dbReference type="SUPFAM" id="SSF51182">
    <property type="entry name" value="RmlC-like cupins"/>
    <property type="match status" value="1"/>
</dbReference>
<dbReference type="Gene3D" id="2.60.120.10">
    <property type="entry name" value="Jelly Rolls"/>
    <property type="match status" value="1"/>
</dbReference>
<comment type="caution">
    <text evidence="3">The sequence shown here is derived from an EMBL/GenBank/DDBJ whole genome shotgun (WGS) entry which is preliminary data.</text>
</comment>